<accession>A0A183SBP9</accession>
<evidence type="ECO:0000313" key="2">
    <source>
        <dbReference type="EMBL" id="VDL88032.1"/>
    </source>
</evidence>
<feature type="compositionally biased region" description="Basic and acidic residues" evidence="1">
    <location>
        <begin position="10"/>
        <end position="19"/>
    </location>
</feature>
<protein>
    <submittedName>
        <fullName evidence="2 4">Uncharacterized protein</fullName>
    </submittedName>
</protein>
<dbReference type="Proteomes" id="UP000275846">
    <property type="component" value="Unassembled WGS sequence"/>
</dbReference>
<evidence type="ECO:0000256" key="1">
    <source>
        <dbReference type="SAM" id="MobiDB-lite"/>
    </source>
</evidence>
<keyword evidence="3" id="KW-1185">Reference proteome</keyword>
<name>A0A183SBP9_SCHSO</name>
<gene>
    <name evidence="2" type="ORF">SSLN_LOCUS1647</name>
</gene>
<feature type="region of interest" description="Disordered" evidence="1">
    <location>
        <begin position="1"/>
        <end position="29"/>
    </location>
</feature>
<evidence type="ECO:0000313" key="3">
    <source>
        <dbReference type="Proteomes" id="UP000275846"/>
    </source>
</evidence>
<proteinExistence type="predicted"/>
<organism evidence="4">
    <name type="scientific">Schistocephalus solidus</name>
    <name type="common">Tapeworm</name>
    <dbReference type="NCBI Taxonomy" id="70667"/>
    <lineage>
        <taxon>Eukaryota</taxon>
        <taxon>Metazoa</taxon>
        <taxon>Spiralia</taxon>
        <taxon>Lophotrochozoa</taxon>
        <taxon>Platyhelminthes</taxon>
        <taxon>Cestoda</taxon>
        <taxon>Eucestoda</taxon>
        <taxon>Diphyllobothriidea</taxon>
        <taxon>Diphyllobothriidae</taxon>
        <taxon>Schistocephalus</taxon>
    </lineage>
</organism>
<sequence length="216" mass="24105">MRSTGSPQARPKELHESHQRPGPTSSMPEPCEHACALNASSAREWACWTSSDAMHQLSDIFNFNVKFCQTSFRLPTLTPDINSITSTIIETDSSTVVVRRCPPYAPWEKRSRDGDLRVEAGASTKDTGEYLTGDVEQRDASVIITELPVPLPILEMDDGRVFETLRNLSLVPHLLEECLEFCYQPGTTVLADFRWDYVGSRGFTAGNLLHGPDGFW</sequence>
<reference evidence="2 3" key="2">
    <citation type="submission" date="2018-11" db="EMBL/GenBank/DDBJ databases">
        <authorList>
            <consortium name="Pathogen Informatics"/>
        </authorList>
    </citation>
    <scope>NUCLEOTIDE SEQUENCE [LARGE SCALE GENOMIC DNA]</scope>
    <source>
        <strain evidence="2 3">NST_G2</strain>
    </source>
</reference>
<evidence type="ECO:0000313" key="4">
    <source>
        <dbReference type="WBParaSite" id="SSLN_0000171001-mRNA-1"/>
    </source>
</evidence>
<reference evidence="4" key="1">
    <citation type="submission" date="2016-06" db="UniProtKB">
        <authorList>
            <consortium name="WormBaseParasite"/>
        </authorList>
    </citation>
    <scope>IDENTIFICATION</scope>
</reference>
<dbReference type="WBParaSite" id="SSLN_0000171001-mRNA-1">
    <property type="protein sequence ID" value="SSLN_0000171001-mRNA-1"/>
    <property type="gene ID" value="SSLN_0000171001"/>
</dbReference>
<dbReference type="EMBL" id="UYSU01004858">
    <property type="protein sequence ID" value="VDL88032.1"/>
    <property type="molecule type" value="Genomic_DNA"/>
</dbReference>
<dbReference type="AlphaFoldDB" id="A0A183SBP9"/>